<organism evidence="3 4">
    <name type="scientific">Alternaria alternata</name>
    <name type="common">Alternaria rot fungus</name>
    <name type="synonym">Torula alternata</name>
    <dbReference type="NCBI Taxonomy" id="5599"/>
    <lineage>
        <taxon>Eukaryota</taxon>
        <taxon>Fungi</taxon>
        <taxon>Dikarya</taxon>
        <taxon>Ascomycota</taxon>
        <taxon>Pezizomycotina</taxon>
        <taxon>Dothideomycetes</taxon>
        <taxon>Pleosporomycetidae</taxon>
        <taxon>Pleosporales</taxon>
        <taxon>Pleosporineae</taxon>
        <taxon>Pleosporaceae</taxon>
        <taxon>Alternaria</taxon>
        <taxon>Alternaria sect. Alternaria</taxon>
        <taxon>Alternaria alternata complex</taxon>
    </lineage>
</organism>
<dbReference type="GO" id="GO:0030674">
    <property type="term" value="F:protein-macromolecule adaptor activity"/>
    <property type="evidence" value="ECO:0007669"/>
    <property type="project" value="TreeGrafter"/>
</dbReference>
<proteinExistence type="predicted"/>
<dbReference type="PANTHER" id="PTHR11188:SF161">
    <property type="entry name" value="PH-RESPONSE REGULATOR PROTEIN PALF_RIM8"/>
    <property type="match status" value="1"/>
</dbReference>
<dbReference type="AlphaFoldDB" id="A0A177DRA8"/>
<dbReference type="GO" id="GO:0005886">
    <property type="term" value="C:plasma membrane"/>
    <property type="evidence" value="ECO:0007669"/>
    <property type="project" value="TreeGrafter"/>
</dbReference>
<dbReference type="Proteomes" id="UP000077248">
    <property type="component" value="Unassembled WGS sequence"/>
</dbReference>
<dbReference type="RefSeq" id="XP_018387487.1">
    <property type="nucleotide sequence ID" value="XM_018533148.1"/>
</dbReference>
<dbReference type="GeneID" id="29118742"/>
<evidence type="ECO:0000259" key="2">
    <source>
        <dbReference type="Pfam" id="PF00339"/>
    </source>
</evidence>
<dbReference type="GO" id="GO:0031625">
    <property type="term" value="F:ubiquitin protein ligase binding"/>
    <property type="evidence" value="ECO:0007669"/>
    <property type="project" value="TreeGrafter"/>
</dbReference>
<dbReference type="PANTHER" id="PTHR11188">
    <property type="entry name" value="ARRESTIN DOMAIN CONTAINING PROTEIN"/>
    <property type="match status" value="1"/>
</dbReference>
<sequence length="441" mass="49869">MTVPALRIVVDGDSNRVYRRGDKVTGKISLAIEEEAEIESLKVIFAGSCVTKTSRPLHVNTKTDPPAQRHDYEEKIRLFNREKELVSCRTLGPRKYSWDFEFVFPESTEPHYKRMAHGSNYLREPHPLPPSFHLKTSVPGGAAQISYFVQARLIISGSMDTKRCKYTLRYHPRSEVDVPQRAKATSSVLYTQAWKPHKEKEESRVKKVFSGVSMNSTPRIIPTLFHPEKVAPGQHMPLSLSLLNARDPANHAERECIIDSLTVTISTYSTTMCGHTIMDPEDVVSKHITCISRTSMNRPIPFNKTTTLTSNFRLIDDTECVPTFKTYSITRRYVLGISIGIKYNDQHFTIRSNTALEILPRIPRDRSLSLQLEDGEDFEPLPQYTPREPSREFAPDYESLYALSPVGSRSSSLFSGGSTPSSAASTPQTEIEQPNYERVVV</sequence>
<dbReference type="InterPro" id="IPR014756">
    <property type="entry name" value="Ig_E-set"/>
</dbReference>
<dbReference type="Pfam" id="PF00339">
    <property type="entry name" value="Arrestin_N"/>
    <property type="match status" value="1"/>
</dbReference>
<dbReference type="GO" id="GO:0070086">
    <property type="term" value="P:ubiquitin-dependent endocytosis"/>
    <property type="evidence" value="ECO:0007669"/>
    <property type="project" value="TreeGrafter"/>
</dbReference>
<feature type="region of interest" description="Disordered" evidence="1">
    <location>
        <begin position="407"/>
        <end position="441"/>
    </location>
</feature>
<evidence type="ECO:0000313" key="3">
    <source>
        <dbReference type="EMBL" id="OAG22066.1"/>
    </source>
</evidence>
<dbReference type="GO" id="GO:0005829">
    <property type="term" value="C:cytosol"/>
    <property type="evidence" value="ECO:0007669"/>
    <property type="project" value="TreeGrafter"/>
</dbReference>
<dbReference type="KEGG" id="aalt:CC77DRAFT_781341"/>
<dbReference type="Gene3D" id="2.60.40.640">
    <property type="match status" value="1"/>
</dbReference>
<protein>
    <recommendedName>
        <fullName evidence="2">Arrestin-like N-terminal domain-containing protein</fullName>
    </recommendedName>
</protein>
<evidence type="ECO:0000256" key="1">
    <source>
        <dbReference type="SAM" id="MobiDB-lite"/>
    </source>
</evidence>
<dbReference type="EMBL" id="KV441475">
    <property type="protein sequence ID" value="OAG22066.1"/>
    <property type="molecule type" value="Genomic_DNA"/>
</dbReference>
<accession>A0A177DRA8</accession>
<dbReference type="InterPro" id="IPR011021">
    <property type="entry name" value="Arrestin-like_N"/>
</dbReference>
<name>A0A177DRA8_ALTAL</name>
<reference evidence="3 4" key="1">
    <citation type="submission" date="2016-05" db="EMBL/GenBank/DDBJ databases">
        <title>Comparative analysis of secretome profiles of manganese(II)-oxidizing ascomycete fungi.</title>
        <authorList>
            <consortium name="DOE Joint Genome Institute"/>
            <person name="Zeiner C.A."/>
            <person name="Purvine S.O."/>
            <person name="Zink E.M."/>
            <person name="Wu S."/>
            <person name="Pasa-Tolic L."/>
            <person name="Chaput D.L."/>
            <person name="Haridas S."/>
            <person name="Grigoriev I.V."/>
            <person name="Santelli C.M."/>
            <person name="Hansel C.M."/>
        </authorList>
    </citation>
    <scope>NUCLEOTIDE SEQUENCE [LARGE SCALE GENOMIC DNA]</scope>
    <source>
        <strain evidence="3 4">SRC1lrK2f</strain>
    </source>
</reference>
<evidence type="ECO:0000313" key="4">
    <source>
        <dbReference type="Proteomes" id="UP000077248"/>
    </source>
</evidence>
<dbReference type="SUPFAM" id="SSF81296">
    <property type="entry name" value="E set domains"/>
    <property type="match status" value="1"/>
</dbReference>
<dbReference type="InterPro" id="IPR014752">
    <property type="entry name" value="Arrestin-like_C"/>
</dbReference>
<dbReference type="OMA" id="PGQHIPL"/>
<dbReference type="VEuPathDB" id="FungiDB:CC77DRAFT_781341"/>
<feature type="compositionally biased region" description="Low complexity" evidence="1">
    <location>
        <begin position="407"/>
        <end position="427"/>
    </location>
</feature>
<keyword evidence="4" id="KW-1185">Reference proteome</keyword>
<dbReference type="InterPro" id="IPR050357">
    <property type="entry name" value="Arrestin_domain-protein"/>
</dbReference>
<feature type="domain" description="Arrestin-like N-terminal" evidence="2">
    <location>
        <begin position="8"/>
        <end position="112"/>
    </location>
</feature>
<gene>
    <name evidence="3" type="ORF">CC77DRAFT_781341</name>
</gene>